<dbReference type="OrthoDB" id="9770238at2"/>
<dbReference type="InterPro" id="IPR006343">
    <property type="entry name" value="DnaB/C_C"/>
</dbReference>
<dbReference type="InterPro" id="IPR034829">
    <property type="entry name" value="DnaD-like_sf"/>
</dbReference>
<evidence type="ECO:0000256" key="1">
    <source>
        <dbReference type="ARBA" id="ARBA00093462"/>
    </source>
</evidence>
<dbReference type="AlphaFoldDB" id="A0A4T2GPV4"/>
<reference evidence="3 4" key="1">
    <citation type="submission" date="2019-04" db="EMBL/GenBank/DDBJ databases">
        <title>Genome analysis of Streptococcus suis strain WUSS424.</title>
        <authorList>
            <person name="Chen H."/>
            <person name="Gao X."/>
            <person name="Wu Z."/>
        </authorList>
    </citation>
    <scope>NUCLEOTIDE SEQUENCE [LARGE SCALE GENOMIC DNA]</scope>
    <source>
        <strain evidence="3 4">WUSS424</strain>
    </source>
</reference>
<feature type="domain" description="DnaB/C C-terminal" evidence="2">
    <location>
        <begin position="131"/>
        <end position="201"/>
    </location>
</feature>
<protein>
    <submittedName>
        <fullName evidence="3">DnaD domain protein</fullName>
    </submittedName>
</protein>
<evidence type="ECO:0000313" key="3">
    <source>
        <dbReference type="EMBL" id="TII01289.1"/>
    </source>
</evidence>
<dbReference type="InterPro" id="IPR036388">
    <property type="entry name" value="WH-like_DNA-bd_sf"/>
</dbReference>
<dbReference type="Proteomes" id="UP000305165">
    <property type="component" value="Unassembled WGS sequence"/>
</dbReference>
<dbReference type="PANTHER" id="PTHR37293:SF6">
    <property type="entry name" value="DNA REPLICATION PROTEIN DNAD"/>
    <property type="match status" value="1"/>
</dbReference>
<dbReference type="PANTHER" id="PTHR37293">
    <property type="entry name" value="PHAGE REPLICATION PROTEIN-RELATED"/>
    <property type="match status" value="1"/>
</dbReference>
<organism evidence="3 4">
    <name type="scientific">Streptococcus suis</name>
    <dbReference type="NCBI Taxonomy" id="1307"/>
    <lineage>
        <taxon>Bacteria</taxon>
        <taxon>Bacillati</taxon>
        <taxon>Bacillota</taxon>
        <taxon>Bacilli</taxon>
        <taxon>Lactobacillales</taxon>
        <taxon>Streptococcaceae</taxon>
        <taxon>Streptococcus</taxon>
    </lineage>
</organism>
<gene>
    <name evidence="3" type="ORF">FAJ39_02905</name>
</gene>
<accession>A0A4T2GPV4</accession>
<dbReference type="Gene3D" id="1.10.10.10">
    <property type="entry name" value="Winged helix-like DNA-binding domain superfamily/Winged helix DNA-binding domain"/>
    <property type="match status" value="1"/>
</dbReference>
<dbReference type="EMBL" id="SSXO01000001">
    <property type="protein sequence ID" value="TII01289.1"/>
    <property type="molecule type" value="Genomic_DNA"/>
</dbReference>
<evidence type="ECO:0000259" key="2">
    <source>
        <dbReference type="Pfam" id="PF07261"/>
    </source>
</evidence>
<dbReference type="NCBIfam" id="TIGR01446">
    <property type="entry name" value="DnaD_dom"/>
    <property type="match status" value="1"/>
</dbReference>
<dbReference type="Gene3D" id="1.10.10.630">
    <property type="entry name" value="DnaD domain-like"/>
    <property type="match status" value="1"/>
</dbReference>
<sequence length="228" mass="26109">MSTFRHFKEGHLVLPADLLFRFQEIFDSAQEFLVWQFFYFQNTSSLEAIAPSEIAQATGQDLMIINDLIEGLVEKGLLELKEISVAGEVDILFNAFPLFDRLEDLHQPQACLPLEETAPPLLENDLLQLVSDFERELGRMLSPFELEDLQQSLEEGTAADLIRAALREAVFSGKTNWRYIQAILRNWRREGITTVAQVEAKNAEREQVNPKQVTASAEFYDAMNLWKD</sequence>
<dbReference type="Pfam" id="PF07261">
    <property type="entry name" value="DnaB_2"/>
    <property type="match status" value="1"/>
</dbReference>
<comment type="similarity">
    <text evidence="1">Belongs to the DnaB/DnaD family.</text>
</comment>
<proteinExistence type="inferred from homology"/>
<dbReference type="SUPFAM" id="SSF158499">
    <property type="entry name" value="DnaD domain-like"/>
    <property type="match status" value="1"/>
</dbReference>
<comment type="caution">
    <text evidence="3">The sequence shown here is derived from an EMBL/GenBank/DDBJ whole genome shotgun (WGS) entry which is preliminary data.</text>
</comment>
<name>A0A4T2GPV4_STRSU</name>
<dbReference type="InterPro" id="IPR053162">
    <property type="entry name" value="DnaD"/>
</dbReference>
<evidence type="ECO:0000313" key="4">
    <source>
        <dbReference type="Proteomes" id="UP000305165"/>
    </source>
</evidence>